<organism evidence="1 2">
    <name type="scientific">Flavivirga eckloniae</name>
    <dbReference type="NCBI Taxonomy" id="1803846"/>
    <lineage>
        <taxon>Bacteria</taxon>
        <taxon>Pseudomonadati</taxon>
        <taxon>Bacteroidota</taxon>
        <taxon>Flavobacteriia</taxon>
        <taxon>Flavobacteriales</taxon>
        <taxon>Flavobacteriaceae</taxon>
        <taxon>Flavivirga</taxon>
    </lineage>
</organism>
<dbReference type="KEGG" id="fek:C1H87_05070"/>
<evidence type="ECO:0000313" key="1">
    <source>
        <dbReference type="EMBL" id="AUP78121.1"/>
    </source>
</evidence>
<accession>A0A2K9PM25</accession>
<reference evidence="1 2" key="1">
    <citation type="submission" date="2018-01" db="EMBL/GenBank/DDBJ databases">
        <title>Complete genome sequence of Flavivirga eckloniae ECD14 isolated from seaweed Ecklonia cava.</title>
        <authorList>
            <person name="Lee J.H."/>
            <person name="Baik K.S."/>
            <person name="Seong C.N."/>
        </authorList>
    </citation>
    <scope>NUCLEOTIDE SEQUENCE [LARGE SCALE GENOMIC DNA]</scope>
    <source>
        <strain evidence="1 2">ECD14</strain>
    </source>
</reference>
<evidence type="ECO:0000313" key="2">
    <source>
        <dbReference type="Proteomes" id="UP000235826"/>
    </source>
</evidence>
<sequence>MKNIKENQSPKFVEITEMLSFYDFEKIKHMALDSDCSFIFRSIDSNNPCYDFGNFKIYFGADDSRNINNDPNISDFNELTIYDTNSRIQYYKIIIVRKGDIAARKNWLWNGMEDNKIYLVDTYEKGIDKLVKGLPLYLDIIKKSLAVNKKE</sequence>
<dbReference type="AlphaFoldDB" id="A0A2K9PM25"/>
<dbReference type="Proteomes" id="UP000235826">
    <property type="component" value="Chromosome"/>
</dbReference>
<proteinExistence type="predicted"/>
<dbReference type="EMBL" id="CP025791">
    <property type="protein sequence ID" value="AUP78121.1"/>
    <property type="molecule type" value="Genomic_DNA"/>
</dbReference>
<protein>
    <submittedName>
        <fullName evidence="1">Uncharacterized protein</fullName>
    </submittedName>
</protein>
<name>A0A2K9PM25_9FLAO</name>
<gene>
    <name evidence="1" type="ORF">C1H87_05070</name>
</gene>
<keyword evidence="2" id="KW-1185">Reference proteome</keyword>